<sequence length="181" mass="19682">MKKQLFAIPDRCTGCNRCAYICSASHEGVFSPYLSRIQINNFASRGYSVQSICFQCSKASCLEVCPESALYKDDGVVLVQRDKCSGCGECVSACPYGMIEIDNTGGVRKCDLCGGAPLCVEECFTKALVYCEPTADLAKLKGAQLRLRSQQGSPGEKRFRLGKALMDKARSTEEADTAQKN</sequence>
<keyword evidence="2 8" id="KW-0813">Transport</keyword>
<evidence type="ECO:0000256" key="7">
    <source>
        <dbReference type="ARBA" id="ARBA00023014"/>
    </source>
</evidence>
<evidence type="ECO:0000256" key="1">
    <source>
        <dbReference type="ARBA" id="ARBA00001966"/>
    </source>
</evidence>
<dbReference type="SUPFAM" id="SSF54862">
    <property type="entry name" value="4Fe-4S ferredoxins"/>
    <property type="match status" value="1"/>
</dbReference>
<accession>A0A1H0LJJ6</accession>
<dbReference type="GO" id="GO:0051539">
    <property type="term" value="F:4 iron, 4 sulfur cluster binding"/>
    <property type="evidence" value="ECO:0007669"/>
    <property type="project" value="UniProtKB-UniRule"/>
</dbReference>
<dbReference type="OrthoDB" id="9789030at2"/>
<evidence type="ECO:0000313" key="11">
    <source>
        <dbReference type="Proteomes" id="UP000199073"/>
    </source>
</evidence>
<dbReference type="PROSITE" id="PS51379">
    <property type="entry name" value="4FE4S_FER_2"/>
    <property type="match status" value="2"/>
</dbReference>
<evidence type="ECO:0000256" key="2">
    <source>
        <dbReference type="ARBA" id="ARBA00022448"/>
    </source>
</evidence>
<dbReference type="PRINTS" id="PR00354">
    <property type="entry name" value="7FE8SFRDOXIN"/>
</dbReference>
<dbReference type="Proteomes" id="UP000199073">
    <property type="component" value="Unassembled WGS sequence"/>
</dbReference>
<feature type="domain" description="4Fe-4S ferredoxin-type" evidence="9">
    <location>
        <begin position="3"/>
        <end position="32"/>
    </location>
</feature>
<keyword evidence="6 8" id="KW-0408">Iron</keyword>
<dbReference type="GO" id="GO:0046872">
    <property type="term" value="F:metal ion binding"/>
    <property type="evidence" value="ECO:0007669"/>
    <property type="project" value="UniProtKB-UniRule"/>
</dbReference>
<dbReference type="Gene3D" id="3.30.70.20">
    <property type="match status" value="2"/>
</dbReference>
<keyword evidence="7 8" id="KW-0411">Iron-sulfur</keyword>
<gene>
    <name evidence="10" type="ORF">SAMN05660330_00821</name>
</gene>
<dbReference type="InterPro" id="IPR050294">
    <property type="entry name" value="RnfB_subfamily"/>
</dbReference>
<dbReference type="CDD" id="cd10550">
    <property type="entry name" value="DMSOR_beta_like"/>
    <property type="match status" value="1"/>
</dbReference>
<keyword evidence="3 8" id="KW-0004">4Fe-4S</keyword>
<evidence type="ECO:0000313" key="10">
    <source>
        <dbReference type="EMBL" id="SDO68201.1"/>
    </source>
</evidence>
<name>A0A1H0LJJ6_9BACT</name>
<dbReference type="PROSITE" id="PS00198">
    <property type="entry name" value="4FE4S_FER_1"/>
    <property type="match status" value="1"/>
</dbReference>
<keyword evidence="5 8" id="KW-0249">Electron transport</keyword>
<dbReference type="GO" id="GO:0009055">
    <property type="term" value="F:electron transfer activity"/>
    <property type="evidence" value="ECO:0007669"/>
    <property type="project" value="UniProtKB-UniRule"/>
</dbReference>
<dbReference type="PANTHER" id="PTHR42859">
    <property type="entry name" value="OXIDOREDUCTASE"/>
    <property type="match status" value="1"/>
</dbReference>
<evidence type="ECO:0000259" key="9">
    <source>
        <dbReference type="PROSITE" id="PS51379"/>
    </source>
</evidence>
<protein>
    <recommendedName>
        <fullName evidence="8">Ferredoxin</fullName>
    </recommendedName>
</protein>
<proteinExistence type="predicted"/>
<dbReference type="STRING" id="91360.SAMN05660330_00821"/>
<dbReference type="InterPro" id="IPR017896">
    <property type="entry name" value="4Fe4S_Fe-S-bd"/>
</dbReference>
<dbReference type="RefSeq" id="WP_092220039.1">
    <property type="nucleotide sequence ID" value="NZ_FNJI01000004.1"/>
</dbReference>
<dbReference type="InterPro" id="IPR017900">
    <property type="entry name" value="4Fe4S_Fe_S_CS"/>
</dbReference>
<evidence type="ECO:0000256" key="8">
    <source>
        <dbReference type="RuleBase" id="RU365098"/>
    </source>
</evidence>
<keyword evidence="11" id="KW-1185">Reference proteome</keyword>
<reference evidence="10 11" key="1">
    <citation type="submission" date="2016-10" db="EMBL/GenBank/DDBJ databases">
        <authorList>
            <person name="de Groot N.N."/>
        </authorList>
    </citation>
    <scope>NUCLEOTIDE SEQUENCE [LARGE SCALE GENOMIC DNA]</scope>
    <source>
        <strain evidence="10 11">DSM 12130</strain>
    </source>
</reference>
<dbReference type="AlphaFoldDB" id="A0A1H0LJJ6"/>
<dbReference type="Pfam" id="PF13247">
    <property type="entry name" value="Fer4_11"/>
    <property type="match status" value="1"/>
</dbReference>
<comment type="cofactor">
    <cofactor evidence="1 8">
        <name>[4Fe-4S] cluster</name>
        <dbReference type="ChEBI" id="CHEBI:49883"/>
    </cofactor>
</comment>
<dbReference type="PANTHER" id="PTHR42859:SF10">
    <property type="entry name" value="DIMETHYLSULFOXIDE REDUCTASE CHAIN B"/>
    <property type="match status" value="1"/>
</dbReference>
<dbReference type="EMBL" id="FNJI01000004">
    <property type="protein sequence ID" value="SDO68201.1"/>
    <property type="molecule type" value="Genomic_DNA"/>
</dbReference>
<evidence type="ECO:0000256" key="5">
    <source>
        <dbReference type="ARBA" id="ARBA00022982"/>
    </source>
</evidence>
<comment type="function">
    <text evidence="8">Ferredoxins are iron-sulfur proteins that transfer electrons in a wide variety of metabolic reactions.</text>
</comment>
<dbReference type="InterPro" id="IPR000813">
    <property type="entry name" value="7Fe_ferredoxin"/>
</dbReference>
<organism evidence="10 11">
    <name type="scientific">Desulforhopalus singaporensis</name>
    <dbReference type="NCBI Taxonomy" id="91360"/>
    <lineage>
        <taxon>Bacteria</taxon>
        <taxon>Pseudomonadati</taxon>
        <taxon>Thermodesulfobacteriota</taxon>
        <taxon>Desulfobulbia</taxon>
        <taxon>Desulfobulbales</taxon>
        <taxon>Desulfocapsaceae</taxon>
        <taxon>Desulforhopalus</taxon>
    </lineage>
</organism>
<dbReference type="Pfam" id="PF12800">
    <property type="entry name" value="Fer4_4"/>
    <property type="match status" value="1"/>
</dbReference>
<feature type="domain" description="4Fe-4S ferredoxin-type" evidence="9">
    <location>
        <begin position="75"/>
        <end position="104"/>
    </location>
</feature>
<evidence type="ECO:0000256" key="4">
    <source>
        <dbReference type="ARBA" id="ARBA00022723"/>
    </source>
</evidence>
<evidence type="ECO:0000256" key="6">
    <source>
        <dbReference type="ARBA" id="ARBA00023004"/>
    </source>
</evidence>
<keyword evidence="4 8" id="KW-0479">Metal-binding</keyword>
<evidence type="ECO:0000256" key="3">
    <source>
        <dbReference type="ARBA" id="ARBA00022485"/>
    </source>
</evidence>